<gene>
    <name evidence="11" type="primary">17L</name>
</gene>
<dbReference type="InterPro" id="IPR033704">
    <property type="entry name" value="dUTPase_trimeric"/>
</dbReference>
<dbReference type="CDD" id="cd07557">
    <property type="entry name" value="trimeric_dUTPase"/>
    <property type="match status" value="1"/>
</dbReference>
<dbReference type="GO" id="GO:0046081">
    <property type="term" value="P:dUTP catabolic process"/>
    <property type="evidence" value="ECO:0007669"/>
    <property type="project" value="InterPro"/>
</dbReference>
<dbReference type="Gene3D" id="2.70.40.10">
    <property type="match status" value="1"/>
</dbReference>
<dbReference type="NCBIfam" id="TIGR00576">
    <property type="entry name" value="dut"/>
    <property type="match status" value="1"/>
</dbReference>
<evidence type="ECO:0000313" key="13">
    <source>
        <dbReference type="Proteomes" id="UP000099606"/>
    </source>
</evidence>
<dbReference type="InterPro" id="IPR036157">
    <property type="entry name" value="dUTPase-like_sf"/>
</dbReference>
<reference evidence="13 14" key="1">
    <citation type="journal article" date="2007" name="Virus Res.">
        <title>Comparative genetic analysis of genomic DNA sequences of two human isolates of Tanapox virus.</title>
        <authorList>
            <person name="Nazarian S.H."/>
            <person name="Barrett J.W."/>
            <person name="Frace A.M."/>
            <person name="Olsen-Rasmussen M."/>
            <person name="Khristova M."/>
            <person name="Shaban M."/>
            <person name="Neering S."/>
            <person name="Li Y."/>
            <person name="Damon I.K."/>
            <person name="Esposito J.J."/>
            <person name="Essani K."/>
            <person name="McFadden G."/>
        </authorList>
    </citation>
    <scope>NUCLEOTIDE SEQUENCE [LARGE SCALE GENOMIC DNA]</scope>
    <source>
        <strain evidence="11">TPV-Kenya</strain>
        <strain evidence="12">TPV-RoC</strain>
    </source>
</reference>
<dbReference type="Proteomes" id="UP000099606">
    <property type="component" value="Segment"/>
</dbReference>
<dbReference type="GO" id="GO:0000287">
    <property type="term" value="F:magnesium ion binding"/>
    <property type="evidence" value="ECO:0007669"/>
    <property type="project" value="InterPro"/>
</dbReference>
<comment type="function">
    <text evidence="1">This enzyme is involved in nucleotide metabolism: it produces dUMP, the immediate precursor of thymidine nucleotides and it decreases the intracellular concentration of dUTP so that uracil cannot be incorporated into DNA.</text>
</comment>
<evidence type="ECO:0000256" key="9">
    <source>
        <dbReference type="ARBA" id="ARBA00030698"/>
    </source>
</evidence>
<evidence type="ECO:0000313" key="11">
    <source>
        <dbReference type="EMBL" id="ABQ43489.1"/>
    </source>
</evidence>
<dbReference type="InterPro" id="IPR008181">
    <property type="entry name" value="dUTPase"/>
</dbReference>
<keyword evidence="8" id="KW-0546">Nucleotide metabolism</keyword>
<dbReference type="GO" id="GO:0004170">
    <property type="term" value="F:dUTP diphosphatase activity"/>
    <property type="evidence" value="ECO:0007669"/>
    <property type="project" value="UniProtKB-EC"/>
</dbReference>
<dbReference type="EC" id="3.6.1.23" evidence="3"/>
<evidence type="ECO:0000259" key="10">
    <source>
        <dbReference type="Pfam" id="PF00692"/>
    </source>
</evidence>
<evidence type="ECO:0000256" key="3">
    <source>
        <dbReference type="ARBA" id="ARBA00012379"/>
    </source>
</evidence>
<proteinExistence type="inferred from homology"/>
<dbReference type="GO" id="GO:0006226">
    <property type="term" value="P:dUMP biosynthetic process"/>
    <property type="evidence" value="ECO:0007669"/>
    <property type="project" value="InterPro"/>
</dbReference>
<accession>A7XCC1</accession>
<evidence type="ECO:0000313" key="14">
    <source>
        <dbReference type="Proteomes" id="UP000130031"/>
    </source>
</evidence>
<sequence length="143" mass="15469">MSKFIVYVKKSSESATIPTKSSKKSAGYDLYSAYDYLVCPKNRLLVKTDICLSIPDGCYGRIAPRSGLSLNSCIDIGGGVIDSDYRGIIGVIFINNGNSPYYIKKGDRIAQIVFEKLANVDLKEITNLDCTCRGDSGFGSSGV</sequence>
<feature type="domain" description="dUTPase-like" evidence="10">
    <location>
        <begin position="14"/>
        <end position="142"/>
    </location>
</feature>
<comment type="similarity">
    <text evidence="2">Belongs to the dUTPase family.</text>
</comment>
<dbReference type="PANTHER" id="PTHR11241">
    <property type="entry name" value="DEOXYURIDINE 5'-TRIPHOSPHATE NUCLEOTIDOHYDROLASE"/>
    <property type="match status" value="1"/>
</dbReference>
<dbReference type="InterPro" id="IPR029054">
    <property type="entry name" value="dUTPase-like"/>
</dbReference>
<dbReference type="EMBL" id="EF420156">
    <property type="protein sequence ID" value="ABQ43489.1"/>
    <property type="molecule type" value="Genomic_DNA"/>
</dbReference>
<dbReference type="SUPFAM" id="SSF51283">
    <property type="entry name" value="dUTPase-like"/>
    <property type="match status" value="1"/>
</dbReference>
<organism evidence="11 14">
    <name type="scientific">Tanapox virus</name>
    <dbReference type="NCBI Taxonomy" id="99000"/>
    <lineage>
        <taxon>Viruses</taxon>
        <taxon>Varidnaviria</taxon>
        <taxon>Bamfordvirae</taxon>
        <taxon>Nucleocytoviricota</taxon>
        <taxon>Pokkesviricetes</taxon>
        <taxon>Chitovirales</taxon>
        <taxon>Poxviridae</taxon>
        <taxon>Chordopoxvirinae</taxon>
        <taxon>Yatapoxvirus</taxon>
        <taxon>Yatapoxvirus tanapox</taxon>
    </lineage>
</organism>
<dbReference type="Pfam" id="PF00692">
    <property type="entry name" value="dUTPase"/>
    <property type="match status" value="1"/>
</dbReference>
<dbReference type="Proteomes" id="UP000130031">
    <property type="component" value="Segment"/>
</dbReference>
<dbReference type="PANTHER" id="PTHR11241:SF0">
    <property type="entry name" value="DEOXYURIDINE 5'-TRIPHOSPHATE NUCLEOTIDOHYDROLASE"/>
    <property type="match status" value="1"/>
</dbReference>
<evidence type="ECO:0000313" key="12">
    <source>
        <dbReference type="EMBL" id="ABQ43644.1"/>
    </source>
</evidence>
<dbReference type="NCBIfam" id="NF001862">
    <property type="entry name" value="PRK00601.1"/>
    <property type="match status" value="1"/>
</dbReference>
<evidence type="ECO:0000256" key="6">
    <source>
        <dbReference type="ARBA" id="ARBA00022801"/>
    </source>
</evidence>
<dbReference type="EMBL" id="EF420157">
    <property type="protein sequence ID" value="ABQ43644.1"/>
    <property type="molecule type" value="Genomic_DNA"/>
</dbReference>
<evidence type="ECO:0000256" key="4">
    <source>
        <dbReference type="ARBA" id="ARBA00021732"/>
    </source>
</evidence>
<evidence type="ECO:0000256" key="7">
    <source>
        <dbReference type="ARBA" id="ARBA00022842"/>
    </source>
</evidence>
<protein>
    <recommendedName>
        <fullName evidence="4">Deoxyuridine 5'-triphosphate nucleotidohydrolase</fullName>
        <ecNumber evidence="3">3.6.1.23</ecNumber>
    </recommendedName>
    <alternativeName>
        <fullName evidence="9">dUTP pyrophosphatase</fullName>
    </alternativeName>
</protein>
<keyword evidence="7" id="KW-0460">Magnesium</keyword>
<evidence type="ECO:0000256" key="8">
    <source>
        <dbReference type="ARBA" id="ARBA00023080"/>
    </source>
</evidence>
<name>A7XCC1_9POXV</name>
<keyword evidence="6" id="KW-0378">Hydrolase</keyword>
<keyword evidence="5" id="KW-0479">Metal-binding</keyword>
<evidence type="ECO:0000256" key="5">
    <source>
        <dbReference type="ARBA" id="ARBA00022723"/>
    </source>
</evidence>
<evidence type="ECO:0000256" key="2">
    <source>
        <dbReference type="ARBA" id="ARBA00006581"/>
    </source>
</evidence>
<evidence type="ECO:0000256" key="1">
    <source>
        <dbReference type="ARBA" id="ARBA00003495"/>
    </source>
</evidence>